<dbReference type="PROSITE" id="PS50940">
    <property type="entry name" value="CHIT_BIND_II"/>
    <property type="match status" value="1"/>
</dbReference>
<dbReference type="SMART" id="SM00560">
    <property type="entry name" value="LamGL"/>
    <property type="match status" value="1"/>
</dbReference>
<evidence type="ECO:0000256" key="1">
    <source>
        <dbReference type="ARBA" id="ARBA00022729"/>
    </source>
</evidence>
<accession>A0A1S3HSI1</accession>
<dbReference type="AlphaFoldDB" id="A0A1S3HSI1"/>
<dbReference type="SUPFAM" id="SSF57625">
    <property type="entry name" value="Invertebrate chitin-binding proteins"/>
    <property type="match status" value="1"/>
</dbReference>
<dbReference type="KEGG" id="lak:106157790"/>
<dbReference type="Proteomes" id="UP000085678">
    <property type="component" value="Unplaced"/>
</dbReference>
<dbReference type="GO" id="GO:0005576">
    <property type="term" value="C:extracellular region"/>
    <property type="evidence" value="ECO:0007669"/>
    <property type="project" value="InterPro"/>
</dbReference>
<dbReference type="InParanoid" id="A0A1S3HSI1"/>
<evidence type="ECO:0000313" key="4">
    <source>
        <dbReference type="Proteomes" id="UP000085678"/>
    </source>
</evidence>
<protein>
    <submittedName>
        <fullName evidence="5">Uncharacterized protein LOC106157790</fullName>
    </submittedName>
</protein>
<evidence type="ECO:0000259" key="3">
    <source>
        <dbReference type="PROSITE" id="PS50940"/>
    </source>
</evidence>
<dbReference type="Gene3D" id="2.170.140.10">
    <property type="entry name" value="Chitin binding domain"/>
    <property type="match status" value="1"/>
</dbReference>
<name>A0A1S3HSI1_LINAN</name>
<dbReference type="Pfam" id="PF01607">
    <property type="entry name" value="CBM_14"/>
    <property type="match status" value="1"/>
</dbReference>
<dbReference type="SMART" id="SM00494">
    <property type="entry name" value="ChtBD2"/>
    <property type="match status" value="1"/>
</dbReference>
<dbReference type="Pfam" id="PF13385">
    <property type="entry name" value="Laminin_G_3"/>
    <property type="match status" value="1"/>
</dbReference>
<keyword evidence="1" id="KW-0732">Signal</keyword>
<dbReference type="GO" id="GO:0008061">
    <property type="term" value="F:chitin binding"/>
    <property type="evidence" value="ECO:0007669"/>
    <property type="project" value="InterPro"/>
</dbReference>
<dbReference type="SUPFAM" id="SSF49899">
    <property type="entry name" value="Concanavalin A-like lectins/glucanases"/>
    <property type="match status" value="1"/>
</dbReference>
<reference evidence="5" key="1">
    <citation type="submission" date="2025-08" db="UniProtKB">
        <authorList>
            <consortium name="RefSeq"/>
        </authorList>
    </citation>
    <scope>IDENTIFICATION</scope>
    <source>
        <tissue evidence="5">Gonads</tissue>
    </source>
</reference>
<evidence type="ECO:0000313" key="5">
    <source>
        <dbReference type="RefSeq" id="XP_013388995.1"/>
    </source>
</evidence>
<dbReference type="Gene3D" id="2.60.120.200">
    <property type="match status" value="1"/>
</dbReference>
<dbReference type="RefSeq" id="XP_013388995.1">
    <property type="nucleotide sequence ID" value="XM_013533541.2"/>
</dbReference>
<dbReference type="InterPro" id="IPR036508">
    <property type="entry name" value="Chitin-bd_dom_sf"/>
</dbReference>
<dbReference type="PANTHER" id="PTHR42535:SF2">
    <property type="entry name" value="CHROMOSOME UNDETERMINED SCAFFOLD_146, WHOLE GENOME SHOTGUN SEQUENCE"/>
    <property type="match status" value="1"/>
</dbReference>
<keyword evidence="2" id="KW-1015">Disulfide bond</keyword>
<proteinExistence type="predicted"/>
<gene>
    <name evidence="5" type="primary">LOC106157790</name>
</gene>
<organism evidence="4 5">
    <name type="scientific">Lingula anatina</name>
    <name type="common">Brachiopod</name>
    <name type="synonym">Lingula unguis</name>
    <dbReference type="NCBI Taxonomy" id="7574"/>
    <lineage>
        <taxon>Eukaryota</taxon>
        <taxon>Metazoa</taxon>
        <taxon>Spiralia</taxon>
        <taxon>Lophotrochozoa</taxon>
        <taxon>Brachiopoda</taxon>
        <taxon>Linguliformea</taxon>
        <taxon>Lingulata</taxon>
        <taxon>Lingulida</taxon>
        <taxon>Linguloidea</taxon>
        <taxon>Lingulidae</taxon>
        <taxon>Lingula</taxon>
    </lineage>
</organism>
<dbReference type="PANTHER" id="PTHR42535">
    <property type="entry name" value="OOKINETE PROTEIN, PUTATIVE-RELATED"/>
    <property type="match status" value="1"/>
</dbReference>
<dbReference type="InterPro" id="IPR013320">
    <property type="entry name" value="ConA-like_dom_sf"/>
</dbReference>
<feature type="domain" description="Chitin-binding type-2" evidence="3">
    <location>
        <begin position="64"/>
        <end position="127"/>
    </location>
</feature>
<dbReference type="InterPro" id="IPR002557">
    <property type="entry name" value="Chitin-bd_dom"/>
</dbReference>
<dbReference type="InterPro" id="IPR006558">
    <property type="entry name" value="LamG-like"/>
</dbReference>
<sequence>MHLFLFRYINPHVSEFQYLPCSQLREITYTTSFTMLRIVLLALVSSAFAVYDEHHLAPKFNDFCKKCIEERNGVGYYENPEDCRTYLQCDLDENLNVKVHLKECAEGTLFDGSIVTCVPCEVATCPGSKVPYPQCPPRTPPPTTTIGYTTLPQFDGKCDGPDGWTYLAVWGDANTFYRSQTLGDETRIERVSCGQWEFNVHRCMCMVPDLQAIALWPFDEDTDTKVDNFWTDCAGVELAPGKVGYAAHFNGTVHCEVPRFNNYPWGSALTISFWYDNAAHAKNEREGLLSNGNCAIEPTITMYSDRGHIGGRVLIDNNGTLVTVDLGSYGGNGWNHVALVYDGLRLKLYVNGHLSVDEIAVGSIPATLAPLYMGRDLDCEANGGFRNTNLVGFLDEVQIYDWALNEAMIARLFSGDRNIKMARTD</sequence>
<keyword evidence="4" id="KW-1185">Reference proteome</keyword>
<dbReference type="GeneID" id="106157790"/>
<dbReference type="OrthoDB" id="6020543at2759"/>
<evidence type="ECO:0000256" key="2">
    <source>
        <dbReference type="ARBA" id="ARBA00023157"/>
    </source>
</evidence>